<evidence type="ECO:0000256" key="11">
    <source>
        <dbReference type="ARBA" id="ARBA00023002"/>
    </source>
</evidence>
<dbReference type="Pfam" id="PF01180">
    <property type="entry name" value="DHO_dh"/>
    <property type="match status" value="1"/>
</dbReference>
<organism evidence="16 17">
    <name type="scientific">Mycoemilia scoparia</name>
    <dbReference type="NCBI Taxonomy" id="417184"/>
    <lineage>
        <taxon>Eukaryota</taxon>
        <taxon>Fungi</taxon>
        <taxon>Fungi incertae sedis</taxon>
        <taxon>Zoopagomycota</taxon>
        <taxon>Kickxellomycotina</taxon>
        <taxon>Kickxellomycetes</taxon>
        <taxon>Kickxellales</taxon>
        <taxon>Kickxellaceae</taxon>
        <taxon>Mycoemilia</taxon>
    </lineage>
</organism>
<reference evidence="16" key="1">
    <citation type="submission" date="2022-07" db="EMBL/GenBank/DDBJ databases">
        <title>Phylogenomic reconstructions and comparative analyses of Kickxellomycotina fungi.</title>
        <authorList>
            <person name="Reynolds N.K."/>
            <person name="Stajich J.E."/>
            <person name="Barry K."/>
            <person name="Grigoriev I.V."/>
            <person name="Crous P."/>
            <person name="Smith M.E."/>
        </authorList>
    </citation>
    <scope>NUCLEOTIDE SEQUENCE</scope>
    <source>
        <strain evidence="16">NBRC 100468</strain>
    </source>
</reference>
<keyword evidence="12" id="KW-0472">Membrane</keyword>
<evidence type="ECO:0000256" key="2">
    <source>
        <dbReference type="ARBA" id="ARBA00003125"/>
    </source>
</evidence>
<dbReference type="InterPro" id="IPR012135">
    <property type="entry name" value="Dihydroorotate_DH_1_2"/>
</dbReference>
<comment type="function">
    <text evidence="2">Catalyzes the conversion of dihydroorotate to orotate with quinone as electron acceptor.</text>
</comment>
<dbReference type="EMBL" id="JANBPU010000122">
    <property type="protein sequence ID" value="KAJ1915948.1"/>
    <property type="molecule type" value="Genomic_DNA"/>
</dbReference>
<evidence type="ECO:0000256" key="14">
    <source>
        <dbReference type="ARBA" id="ARBA00048639"/>
    </source>
</evidence>
<dbReference type="OrthoDB" id="14784at2759"/>
<evidence type="ECO:0000256" key="10">
    <source>
        <dbReference type="ARBA" id="ARBA00022975"/>
    </source>
</evidence>
<dbReference type="PANTHER" id="PTHR48109:SF4">
    <property type="entry name" value="DIHYDROOROTATE DEHYDROGENASE (QUINONE), MITOCHONDRIAL"/>
    <property type="match status" value="1"/>
</dbReference>
<dbReference type="PROSITE" id="PS00911">
    <property type="entry name" value="DHODEHASE_1"/>
    <property type="match status" value="1"/>
</dbReference>
<dbReference type="InterPro" id="IPR050074">
    <property type="entry name" value="DHO_dehydrogenase"/>
</dbReference>
<feature type="domain" description="Dihydroorotate dehydrogenase catalytic" evidence="15">
    <location>
        <begin position="1"/>
        <end position="256"/>
    </location>
</feature>
<dbReference type="GO" id="GO:0005743">
    <property type="term" value="C:mitochondrial inner membrane"/>
    <property type="evidence" value="ECO:0007669"/>
    <property type="project" value="TreeGrafter"/>
</dbReference>
<evidence type="ECO:0000256" key="7">
    <source>
        <dbReference type="ARBA" id="ARBA00017599"/>
    </source>
</evidence>
<keyword evidence="8" id="KW-0285">Flavoprotein</keyword>
<dbReference type="Gene3D" id="3.20.20.70">
    <property type="entry name" value="Aldolase class I"/>
    <property type="match status" value="1"/>
</dbReference>
<accession>A0A9W7ZTE9</accession>
<evidence type="ECO:0000256" key="1">
    <source>
        <dbReference type="ARBA" id="ARBA00001917"/>
    </source>
</evidence>
<dbReference type="AlphaFoldDB" id="A0A9W7ZTE9"/>
<evidence type="ECO:0000256" key="5">
    <source>
        <dbReference type="ARBA" id="ARBA00005359"/>
    </source>
</evidence>
<dbReference type="GO" id="GO:0006222">
    <property type="term" value="P:UMP biosynthetic process"/>
    <property type="evidence" value="ECO:0007669"/>
    <property type="project" value="InterPro"/>
</dbReference>
<dbReference type="SUPFAM" id="SSF51395">
    <property type="entry name" value="FMN-linked oxidoreductases"/>
    <property type="match status" value="1"/>
</dbReference>
<protein>
    <recommendedName>
        <fullName evidence="7">Dihydroorotate dehydrogenase (quinone), mitochondrial</fullName>
        <ecNumber evidence="6">1.3.5.2</ecNumber>
    </recommendedName>
    <alternativeName>
        <fullName evidence="13">Dihydroorotate oxidase</fullName>
    </alternativeName>
</protein>
<evidence type="ECO:0000256" key="6">
    <source>
        <dbReference type="ARBA" id="ARBA00012791"/>
    </source>
</evidence>
<dbReference type="InterPro" id="IPR001295">
    <property type="entry name" value="Dihydroorotate_DH_CS"/>
</dbReference>
<dbReference type="InterPro" id="IPR005719">
    <property type="entry name" value="Dihydroorotate_DH_2"/>
</dbReference>
<dbReference type="PANTHER" id="PTHR48109">
    <property type="entry name" value="DIHYDROOROTATE DEHYDROGENASE (QUINONE), MITOCHONDRIAL-RELATED"/>
    <property type="match status" value="1"/>
</dbReference>
<comment type="subcellular location">
    <subcellularLocation>
        <location evidence="3">Membrane</location>
    </subcellularLocation>
</comment>
<evidence type="ECO:0000313" key="17">
    <source>
        <dbReference type="Proteomes" id="UP001150538"/>
    </source>
</evidence>
<evidence type="ECO:0000256" key="12">
    <source>
        <dbReference type="ARBA" id="ARBA00023136"/>
    </source>
</evidence>
<evidence type="ECO:0000256" key="9">
    <source>
        <dbReference type="ARBA" id="ARBA00022643"/>
    </source>
</evidence>
<sequence>MAAGFDKNCNSTDSLFDLGYGVVEVGSITPEPQSGNPKPRLSRVEESEAVINRMGLNNVGIDVCKDRLRSRFWKHVINQSKTEKQNATDIATSINRSGIESKLPGINGIKELGSYADYVVINASSPNVKNLGAKSNTDTLEQTICAAIEARDSLPDGKRPPVVIKIGPDNSDEQLHDIANVALKYRVGGIITTNTTRQRPGSLVGDEEKIAETGGLSGAPLKDLSLGTTRKIYKLTGGQIPIIGCGGIGNADDVIAYA</sequence>
<evidence type="ECO:0000256" key="4">
    <source>
        <dbReference type="ARBA" id="ARBA00005161"/>
    </source>
</evidence>
<keyword evidence="10" id="KW-0665">Pyrimidine biosynthesis</keyword>
<comment type="similarity">
    <text evidence="5">Belongs to the dihydroorotate dehydrogenase family. Type 2 subfamily.</text>
</comment>
<dbReference type="CDD" id="cd04738">
    <property type="entry name" value="DHOD_2_like"/>
    <property type="match status" value="1"/>
</dbReference>
<dbReference type="EC" id="1.3.5.2" evidence="6"/>
<evidence type="ECO:0000313" key="16">
    <source>
        <dbReference type="EMBL" id="KAJ1915948.1"/>
    </source>
</evidence>
<comment type="cofactor">
    <cofactor evidence="1">
        <name>FMN</name>
        <dbReference type="ChEBI" id="CHEBI:58210"/>
    </cofactor>
</comment>
<comment type="pathway">
    <text evidence="4">Pyrimidine metabolism; UMP biosynthesis via de novo pathway; orotate from (S)-dihydroorotate (quinone route): step 1/1.</text>
</comment>
<proteinExistence type="inferred from homology"/>
<dbReference type="Proteomes" id="UP001150538">
    <property type="component" value="Unassembled WGS sequence"/>
</dbReference>
<dbReference type="PIRSF" id="PIRSF000164">
    <property type="entry name" value="DHO_oxidase"/>
    <property type="match status" value="1"/>
</dbReference>
<comment type="caution">
    <text evidence="16">The sequence shown here is derived from an EMBL/GenBank/DDBJ whole genome shotgun (WGS) entry which is preliminary data.</text>
</comment>
<keyword evidence="11 16" id="KW-0560">Oxidoreductase</keyword>
<keyword evidence="17" id="KW-1185">Reference proteome</keyword>
<comment type="catalytic activity">
    <reaction evidence="14">
        <text>(S)-dihydroorotate + a quinone = orotate + a quinol</text>
        <dbReference type="Rhea" id="RHEA:30187"/>
        <dbReference type="ChEBI" id="CHEBI:24646"/>
        <dbReference type="ChEBI" id="CHEBI:30839"/>
        <dbReference type="ChEBI" id="CHEBI:30864"/>
        <dbReference type="ChEBI" id="CHEBI:132124"/>
        <dbReference type="EC" id="1.3.5.2"/>
    </reaction>
</comment>
<dbReference type="NCBIfam" id="TIGR01036">
    <property type="entry name" value="pyrD_sub2"/>
    <property type="match status" value="1"/>
</dbReference>
<name>A0A9W7ZTE9_9FUNG</name>
<keyword evidence="9" id="KW-0288">FMN</keyword>
<dbReference type="InterPro" id="IPR005720">
    <property type="entry name" value="Dihydroorotate_DH_cat"/>
</dbReference>
<evidence type="ECO:0000256" key="3">
    <source>
        <dbReference type="ARBA" id="ARBA00004370"/>
    </source>
</evidence>
<evidence type="ECO:0000256" key="8">
    <source>
        <dbReference type="ARBA" id="ARBA00022630"/>
    </source>
</evidence>
<evidence type="ECO:0000256" key="13">
    <source>
        <dbReference type="ARBA" id="ARBA00031623"/>
    </source>
</evidence>
<dbReference type="InterPro" id="IPR013785">
    <property type="entry name" value="Aldolase_TIM"/>
</dbReference>
<dbReference type="GO" id="GO:0006207">
    <property type="term" value="P:'de novo' pyrimidine nucleobase biosynthetic process"/>
    <property type="evidence" value="ECO:0007669"/>
    <property type="project" value="InterPro"/>
</dbReference>
<evidence type="ECO:0000259" key="15">
    <source>
        <dbReference type="Pfam" id="PF01180"/>
    </source>
</evidence>
<dbReference type="GO" id="GO:0106430">
    <property type="term" value="F:dihydroorotate dehydrogenase (quinone) activity"/>
    <property type="evidence" value="ECO:0007669"/>
    <property type="project" value="UniProtKB-EC"/>
</dbReference>
<gene>
    <name evidence="16" type="primary">URA1_2</name>
    <name evidence="16" type="ORF">H4219_004053</name>
</gene>